<comment type="caution">
    <text evidence="7">The sequence shown here is derived from an EMBL/GenBank/DDBJ whole genome shotgun (WGS) entry which is preliminary data.</text>
</comment>
<dbReference type="FunFam" id="3.40.640.10:FF:000014">
    <property type="entry name" value="Adenosylmethionine-8-amino-7-oxononanoate aminotransferase, probable"/>
    <property type="match status" value="1"/>
</dbReference>
<evidence type="ECO:0000313" key="7">
    <source>
        <dbReference type="EMBL" id="KAK3272569.1"/>
    </source>
</evidence>
<dbReference type="PIRSF" id="PIRSF000521">
    <property type="entry name" value="Transaminase_4ab_Lys_Orn"/>
    <property type="match status" value="1"/>
</dbReference>
<name>A0AAE0L5I9_9CHLO</name>
<keyword evidence="4" id="KW-0808">Transferase</keyword>
<comment type="subcellular location">
    <subcellularLocation>
        <location evidence="1">Mitochondrion</location>
    </subcellularLocation>
</comment>
<comment type="similarity">
    <text evidence="2 6">Belongs to the class-III pyridoxal-phosphate-dependent aminotransferase family.</text>
</comment>
<evidence type="ECO:0000256" key="1">
    <source>
        <dbReference type="ARBA" id="ARBA00004173"/>
    </source>
</evidence>
<dbReference type="EMBL" id="LGRX02008895">
    <property type="protein sequence ID" value="KAK3272569.1"/>
    <property type="molecule type" value="Genomic_DNA"/>
</dbReference>
<keyword evidence="8" id="KW-1185">Reference proteome</keyword>
<evidence type="ECO:0000256" key="4">
    <source>
        <dbReference type="ARBA" id="ARBA00022679"/>
    </source>
</evidence>
<dbReference type="Proteomes" id="UP001190700">
    <property type="component" value="Unassembled WGS sequence"/>
</dbReference>
<evidence type="ECO:0000256" key="5">
    <source>
        <dbReference type="ARBA" id="ARBA00022898"/>
    </source>
</evidence>
<dbReference type="Pfam" id="PF00202">
    <property type="entry name" value="Aminotran_3"/>
    <property type="match status" value="1"/>
</dbReference>
<evidence type="ECO:0008006" key="9">
    <source>
        <dbReference type="Google" id="ProtNLM"/>
    </source>
</evidence>
<sequence length="507" mass="55727">MAWRYNLARQATAMVRCGVQKYAQPVQQQALLPVSVRNMSTNKTRDIDYQIHSQADLRFHESTGSIVMTKGDGIYVIDEQGNRYIEGMAGLWCTGLGFSEPRLAQAAYDQMMTLPQYHTFGNKAHNKCIDLAEKLVQVMPTCGKSPLNKVYFGSGGGDSNDTAIKIIWNYFNAIGKPEKKKLIGRVRGYHGSTVVTTSIGAQPGMHQPFDCPYGDRFVHTNVPHHYTFGKDGETEEDFATRMADDLEKLILAEGPDTVAAMFAEPLQGAGGVVIPPATYWEKMQTVLEKYNVMLVSDEVITGFARTGNMWGCETYGMRPDLLTCAKQLSSGYLPISAVVVGQHVYDAIADFSQKNGVFGHGYTYSGHPVSAAVALETIQIYEERDIVNSVRALSVPFVNGLTDLLDHPLVGEARGVGLVGVVQLIADKETKKAFHPSVKAGMKVFTACEEHGLIPRVTPPGDRLAFCPPMIITEEEIKDMLGRFRKALDSVEPALRAAQADYEANNE</sequence>
<dbReference type="GO" id="GO:0005739">
    <property type="term" value="C:mitochondrion"/>
    <property type="evidence" value="ECO:0007669"/>
    <property type="project" value="UniProtKB-SubCell"/>
</dbReference>
<dbReference type="GO" id="GO:0030170">
    <property type="term" value="F:pyridoxal phosphate binding"/>
    <property type="evidence" value="ECO:0007669"/>
    <property type="project" value="InterPro"/>
</dbReference>
<keyword evidence="5 6" id="KW-0663">Pyridoxal phosphate</keyword>
<dbReference type="PANTHER" id="PTHR42684:SF3">
    <property type="entry name" value="ADENOSYLMETHIONINE-8-AMINO-7-OXONONANOATE AMINOTRANSFERASE"/>
    <property type="match status" value="1"/>
</dbReference>
<evidence type="ECO:0000313" key="8">
    <source>
        <dbReference type="Proteomes" id="UP001190700"/>
    </source>
</evidence>
<protein>
    <recommendedName>
        <fullName evidence="9">Aminotransferase</fullName>
    </recommendedName>
</protein>
<dbReference type="SUPFAM" id="SSF53383">
    <property type="entry name" value="PLP-dependent transferases"/>
    <property type="match status" value="1"/>
</dbReference>
<dbReference type="CDD" id="cd00610">
    <property type="entry name" value="OAT_like"/>
    <property type="match status" value="1"/>
</dbReference>
<evidence type="ECO:0000256" key="6">
    <source>
        <dbReference type="RuleBase" id="RU003560"/>
    </source>
</evidence>
<dbReference type="NCBIfam" id="NF004767">
    <property type="entry name" value="PRK06105.1"/>
    <property type="match status" value="1"/>
</dbReference>
<dbReference type="InterPro" id="IPR015421">
    <property type="entry name" value="PyrdxlP-dep_Trfase_major"/>
</dbReference>
<proteinExistence type="inferred from homology"/>
<dbReference type="AlphaFoldDB" id="A0AAE0L5I9"/>
<dbReference type="PANTHER" id="PTHR42684">
    <property type="entry name" value="ADENOSYLMETHIONINE-8-AMINO-7-OXONONANOATE AMINOTRANSFERASE"/>
    <property type="match status" value="1"/>
</dbReference>
<dbReference type="InterPro" id="IPR049704">
    <property type="entry name" value="Aminotrans_3_PPA_site"/>
</dbReference>
<accession>A0AAE0L5I9</accession>
<dbReference type="PROSITE" id="PS00600">
    <property type="entry name" value="AA_TRANSFER_CLASS_3"/>
    <property type="match status" value="1"/>
</dbReference>
<dbReference type="Gene3D" id="3.90.1150.10">
    <property type="entry name" value="Aspartate Aminotransferase, domain 1"/>
    <property type="match status" value="1"/>
</dbReference>
<reference evidence="7 8" key="1">
    <citation type="journal article" date="2015" name="Genome Biol. Evol.">
        <title>Comparative Genomics of a Bacterivorous Green Alga Reveals Evolutionary Causalities and Consequences of Phago-Mixotrophic Mode of Nutrition.</title>
        <authorList>
            <person name="Burns J.A."/>
            <person name="Paasch A."/>
            <person name="Narechania A."/>
            <person name="Kim E."/>
        </authorList>
    </citation>
    <scope>NUCLEOTIDE SEQUENCE [LARGE SCALE GENOMIC DNA]</scope>
    <source>
        <strain evidence="7 8">PLY_AMNH</strain>
    </source>
</reference>
<organism evidence="7 8">
    <name type="scientific">Cymbomonas tetramitiformis</name>
    <dbReference type="NCBI Taxonomy" id="36881"/>
    <lineage>
        <taxon>Eukaryota</taxon>
        <taxon>Viridiplantae</taxon>
        <taxon>Chlorophyta</taxon>
        <taxon>Pyramimonadophyceae</taxon>
        <taxon>Pyramimonadales</taxon>
        <taxon>Pyramimonadaceae</taxon>
        <taxon>Cymbomonas</taxon>
    </lineage>
</organism>
<gene>
    <name evidence="7" type="ORF">CYMTET_19145</name>
</gene>
<dbReference type="GO" id="GO:0009102">
    <property type="term" value="P:biotin biosynthetic process"/>
    <property type="evidence" value="ECO:0007669"/>
    <property type="project" value="TreeGrafter"/>
</dbReference>
<dbReference type="InterPro" id="IPR005814">
    <property type="entry name" value="Aminotrans_3"/>
</dbReference>
<dbReference type="InterPro" id="IPR015422">
    <property type="entry name" value="PyrdxlP-dep_Trfase_small"/>
</dbReference>
<evidence type="ECO:0000256" key="2">
    <source>
        <dbReference type="ARBA" id="ARBA00008954"/>
    </source>
</evidence>
<dbReference type="Gene3D" id="3.40.640.10">
    <property type="entry name" value="Type I PLP-dependent aspartate aminotransferase-like (Major domain)"/>
    <property type="match status" value="1"/>
</dbReference>
<dbReference type="GO" id="GO:0004015">
    <property type="term" value="F:adenosylmethionine-8-amino-7-oxononanoate transaminase activity"/>
    <property type="evidence" value="ECO:0007669"/>
    <property type="project" value="TreeGrafter"/>
</dbReference>
<keyword evidence="3" id="KW-0032">Aminotransferase</keyword>
<dbReference type="InterPro" id="IPR015424">
    <property type="entry name" value="PyrdxlP-dep_Trfase"/>
</dbReference>
<dbReference type="GO" id="GO:0009448">
    <property type="term" value="P:gamma-aminobutyric acid metabolic process"/>
    <property type="evidence" value="ECO:0007669"/>
    <property type="project" value="TreeGrafter"/>
</dbReference>
<evidence type="ECO:0000256" key="3">
    <source>
        <dbReference type="ARBA" id="ARBA00022576"/>
    </source>
</evidence>